<organism evidence="5 6">
    <name type="scientific">Mycena sanguinolenta</name>
    <dbReference type="NCBI Taxonomy" id="230812"/>
    <lineage>
        <taxon>Eukaryota</taxon>
        <taxon>Fungi</taxon>
        <taxon>Dikarya</taxon>
        <taxon>Basidiomycota</taxon>
        <taxon>Agaricomycotina</taxon>
        <taxon>Agaricomycetes</taxon>
        <taxon>Agaricomycetidae</taxon>
        <taxon>Agaricales</taxon>
        <taxon>Marasmiineae</taxon>
        <taxon>Mycenaceae</taxon>
        <taxon>Mycena</taxon>
    </lineage>
</organism>
<evidence type="ECO:0000256" key="1">
    <source>
        <dbReference type="ARBA" id="ARBA00022737"/>
    </source>
</evidence>
<reference evidence="5" key="1">
    <citation type="submission" date="2020-05" db="EMBL/GenBank/DDBJ databases">
        <title>Mycena genomes resolve the evolution of fungal bioluminescence.</title>
        <authorList>
            <person name="Tsai I.J."/>
        </authorList>
    </citation>
    <scope>NUCLEOTIDE SEQUENCE</scope>
    <source>
        <strain evidence="5">160909Yilan</strain>
    </source>
</reference>
<keyword evidence="2 3" id="KW-0040">ANK repeat</keyword>
<dbReference type="PANTHER" id="PTHR24198">
    <property type="entry name" value="ANKYRIN REPEAT AND PROTEIN KINASE DOMAIN-CONTAINING PROTEIN"/>
    <property type="match status" value="1"/>
</dbReference>
<dbReference type="OrthoDB" id="3067933at2759"/>
<dbReference type="PROSITE" id="PS50297">
    <property type="entry name" value="ANK_REP_REGION"/>
    <property type="match status" value="2"/>
</dbReference>
<evidence type="ECO:0000256" key="2">
    <source>
        <dbReference type="ARBA" id="ARBA00023043"/>
    </source>
</evidence>
<feature type="repeat" description="ANK" evidence="3">
    <location>
        <begin position="47"/>
        <end position="79"/>
    </location>
</feature>
<evidence type="ECO:0000313" key="5">
    <source>
        <dbReference type="EMBL" id="KAF7345221.1"/>
    </source>
</evidence>
<feature type="region of interest" description="Disordered" evidence="4">
    <location>
        <begin position="281"/>
        <end position="375"/>
    </location>
</feature>
<evidence type="ECO:0000313" key="6">
    <source>
        <dbReference type="Proteomes" id="UP000623467"/>
    </source>
</evidence>
<dbReference type="SUPFAM" id="SSF48403">
    <property type="entry name" value="Ankyrin repeat"/>
    <property type="match status" value="1"/>
</dbReference>
<keyword evidence="1" id="KW-0677">Repeat</keyword>
<dbReference type="EMBL" id="JACAZH010000020">
    <property type="protein sequence ID" value="KAF7345221.1"/>
    <property type="molecule type" value="Genomic_DNA"/>
</dbReference>
<dbReference type="Pfam" id="PF00023">
    <property type="entry name" value="Ank"/>
    <property type="match status" value="1"/>
</dbReference>
<dbReference type="InterPro" id="IPR002110">
    <property type="entry name" value="Ankyrin_rpt"/>
</dbReference>
<name>A0A8H7CR71_9AGAR</name>
<dbReference type="Gene3D" id="1.25.40.20">
    <property type="entry name" value="Ankyrin repeat-containing domain"/>
    <property type="match status" value="1"/>
</dbReference>
<evidence type="ECO:0000256" key="3">
    <source>
        <dbReference type="PROSITE-ProRule" id="PRU00023"/>
    </source>
</evidence>
<dbReference type="AlphaFoldDB" id="A0A8H7CR71"/>
<proteinExistence type="predicted"/>
<dbReference type="Pfam" id="PF12796">
    <property type="entry name" value="Ank_2"/>
    <property type="match status" value="1"/>
</dbReference>
<evidence type="ECO:0000256" key="4">
    <source>
        <dbReference type="SAM" id="MobiDB-lite"/>
    </source>
</evidence>
<dbReference type="InterPro" id="IPR036770">
    <property type="entry name" value="Ankyrin_rpt-contain_sf"/>
</dbReference>
<feature type="region of interest" description="Disordered" evidence="4">
    <location>
        <begin position="674"/>
        <end position="728"/>
    </location>
</feature>
<accession>A0A8H7CR71</accession>
<feature type="repeat" description="ANK" evidence="3">
    <location>
        <begin position="80"/>
        <end position="112"/>
    </location>
</feature>
<dbReference type="Proteomes" id="UP000623467">
    <property type="component" value="Unassembled WGS sequence"/>
</dbReference>
<feature type="region of interest" description="Disordered" evidence="4">
    <location>
        <begin position="868"/>
        <end position="887"/>
    </location>
</feature>
<comment type="caution">
    <text evidence="5">The sequence shown here is derived from an EMBL/GenBank/DDBJ whole genome shotgun (WGS) entry which is preliminary data.</text>
</comment>
<gene>
    <name evidence="5" type="ORF">MSAN_01898700</name>
</gene>
<feature type="repeat" description="ANK" evidence="3">
    <location>
        <begin position="15"/>
        <end position="47"/>
    </location>
</feature>
<dbReference type="PROSITE" id="PS50088">
    <property type="entry name" value="ANK_REPEAT"/>
    <property type="match status" value="3"/>
</dbReference>
<keyword evidence="6" id="KW-1185">Reference proteome</keyword>
<protein>
    <submittedName>
        <fullName evidence="5">Uncharacterized protein</fullName>
    </submittedName>
</protein>
<dbReference type="SMART" id="SM00248">
    <property type="entry name" value="ANK"/>
    <property type="match status" value="3"/>
</dbReference>
<feature type="compositionally biased region" description="Polar residues" evidence="4">
    <location>
        <begin position="690"/>
        <end position="706"/>
    </location>
</feature>
<dbReference type="PANTHER" id="PTHR24198:SF165">
    <property type="entry name" value="ANKYRIN REPEAT-CONTAINING PROTEIN-RELATED"/>
    <property type="match status" value="1"/>
</dbReference>
<feature type="region of interest" description="Disordered" evidence="4">
    <location>
        <begin position="475"/>
        <end position="500"/>
    </location>
</feature>
<sequence>MLLENGADVNASGGAYGSALHAATVGGHTETVSMLLENSADINAEGKYGSVLGAAVAQHNLEMVHLLLEKGADVNMAGGKYGSVLAAAASEGALDIVNLLLEYGADTNMIGRQYGSALRAAASPNNKWGIQSFLLGATGAEAHVASKTDRIETILSLFSIPPDDFSITFGFEESLIMAGDVLLEQVLIHCPKLLDLNSQKIATLLALLGQEFSPYPGVVITPSASYSTPVFQTNGDVWDLEELVSSRMKQIKELAIDELQGMSISTKISPLLFVNNVDQSTSGQRNLENARTRDGNSIQDSSEQDSIHGGTHSSSSGGGGHSHEGLHNNRLNLNDEPDGLNATGRSSNQEWSIDKSKAAGSGGDPSDPSASKDFPPAHFNVCAEILGPNQRENPQGKEPGKSTPVFHSIRMNGHIWTTMERYKDKYPVAKVSFSALRFQRDDLDRYCLAVKCPERAYQQFWAKVAVYSGRNHAQIQKARPMSTPTTSDGKRMDTQTAETNSSKTVAAKLAATFTAIIPWSVTPEVSGSVGYGRKDTTGSTESNLIDRIVYTEQGFGKGAQWCFYIGDKNTREIGLTVEETNRPTVEFHFPDIGDEEPPSHVTLSLLSLWKKPEGKMSKLEPPFHNVCHLVKFKLPSDLSELYQYMHTIKADLKEVRENIFGFGPTDFKHQIQFKSDKDDEPDPDLCNFQPAKQSTSLHRTQTSDKSAQMDGHKEESEQGLVGSQAGEENKVDQNCCPPRLRPGLFQLCSAPGLAFGTPVVLTDPSLRDDETRLVCHRVLLLASSSPSQYRCSTTRVTLHLFRPSPGYAALRMYALLDAVPTPTMECRIPRPKTHCKAETCVRAHLGPGDMLRVCGCYILRVRTNPQPPGPVVQASRLEPGGMDGIRD</sequence>